<proteinExistence type="predicted"/>
<evidence type="ECO:0000313" key="1">
    <source>
        <dbReference type="EMBL" id="KAK2734365.1"/>
    </source>
</evidence>
<accession>A0AAD9Y4E7</accession>
<evidence type="ECO:0000313" key="2">
    <source>
        <dbReference type="Proteomes" id="UP001281614"/>
    </source>
</evidence>
<keyword evidence="2" id="KW-1185">Reference proteome</keyword>
<gene>
    <name evidence="1" type="ORF">CKAH01_08038</name>
</gene>
<dbReference type="Proteomes" id="UP001281614">
    <property type="component" value="Unassembled WGS sequence"/>
</dbReference>
<dbReference type="EMBL" id="VYYT01000467">
    <property type="protein sequence ID" value="KAK2734365.1"/>
    <property type="molecule type" value="Genomic_DNA"/>
</dbReference>
<comment type="caution">
    <text evidence="1">The sequence shown here is derived from an EMBL/GenBank/DDBJ whole genome shotgun (WGS) entry which is preliminary data.</text>
</comment>
<name>A0AAD9Y4E7_COLKA</name>
<sequence length="117" mass="13271">MFYDYCEKAGIKEHQYHSAITIVLTGKAEEYYYLALTEGTNERKVGYLCTAVQQVPEARMTLHAPPADYKTLCSQLRVNRTYNGKGKEARVDDDISDSINEIDEVNHAFFALPDSLT</sequence>
<organism evidence="1 2">
    <name type="scientific">Colletotrichum kahawae</name>
    <name type="common">Coffee berry disease fungus</name>
    <dbReference type="NCBI Taxonomy" id="34407"/>
    <lineage>
        <taxon>Eukaryota</taxon>
        <taxon>Fungi</taxon>
        <taxon>Dikarya</taxon>
        <taxon>Ascomycota</taxon>
        <taxon>Pezizomycotina</taxon>
        <taxon>Sordariomycetes</taxon>
        <taxon>Hypocreomycetidae</taxon>
        <taxon>Glomerellales</taxon>
        <taxon>Glomerellaceae</taxon>
        <taxon>Colletotrichum</taxon>
        <taxon>Colletotrichum gloeosporioides species complex</taxon>
    </lineage>
</organism>
<dbReference type="AlphaFoldDB" id="A0AAD9Y4E7"/>
<reference evidence="1" key="1">
    <citation type="submission" date="2023-02" db="EMBL/GenBank/DDBJ databases">
        <title>Colletotrichum kahawae CIFC_Que2 genome sequencing and assembly.</title>
        <authorList>
            <person name="Baroncelli R."/>
        </authorList>
    </citation>
    <scope>NUCLEOTIDE SEQUENCE</scope>
    <source>
        <strain evidence="1">CIFC_Que2</strain>
    </source>
</reference>
<protein>
    <submittedName>
        <fullName evidence="1">Uncharacterized protein</fullName>
    </submittedName>
</protein>